<dbReference type="SUPFAM" id="SSF53850">
    <property type="entry name" value="Periplasmic binding protein-like II"/>
    <property type="match status" value="1"/>
</dbReference>
<proteinExistence type="inferred from homology"/>
<evidence type="ECO:0000259" key="5">
    <source>
        <dbReference type="Pfam" id="PF00496"/>
    </source>
</evidence>
<evidence type="ECO:0000256" key="4">
    <source>
        <dbReference type="ARBA" id="ARBA00022729"/>
    </source>
</evidence>
<dbReference type="Pfam" id="PF00496">
    <property type="entry name" value="SBP_bac_5"/>
    <property type="match status" value="1"/>
</dbReference>
<dbReference type="InterPro" id="IPR000914">
    <property type="entry name" value="SBP_5_dom"/>
</dbReference>
<dbReference type="GO" id="GO:1904680">
    <property type="term" value="F:peptide transmembrane transporter activity"/>
    <property type="evidence" value="ECO:0007669"/>
    <property type="project" value="TreeGrafter"/>
</dbReference>
<sequence length="591" mass="65361">MISLKTILMNHRSQIALATITSVGLLIGLSGCGTQANNSSAVSHLNPGPETSGGTLTYALPPQTNLTWFLPMISVSSDSNYNIEVTEQMYKPLLWINNKYQIDWKSSLASKITYNSNGTIYHIYLNPKWHWSNGQPVTSRDVLFSWDVIQAASSPNAPSPWPFVGEGTGDIPTGFQSVVANGLYEVTVTLKHPANQQWFIYNGLTQITPLPASVLDIHKNIVNEIKYLGDNATNPLFNQVVDGPFQMVSATPNQEWVMVPNAHYDGHKSIVKKLIFTYEGSSASEFAGLKTGSINYGYLDLGQYGSRQALTEIGDTITPEYTLGVYYTDLNMFPGSSTKSIFDKLYVRQAMQMGIDNPIIDQTIYHGFAPPEDGPIPSNPLTKFYSPSLKNNPYPYNPSKGKKLLEEHGWHEVNGIMTKGNQQLKFQMLYVSGTLAAEDQAILMTYDFAQEGIDVTLKPVPFSTFISITSNPKSPNQWQMGTGLEWTYNGPGFYPSGGELFATGAPSGYGYSNPMEDALIRATHLPYATTSATMQHFYAYENFTAKQVPFLWGTNVATLAVHAQNLHDSIKYANAAVGFPQIQYWWISPSE</sequence>
<dbReference type="CDD" id="cd08513">
    <property type="entry name" value="PBP2_thermophilic_Hb8_like"/>
    <property type="match status" value="1"/>
</dbReference>
<comment type="similarity">
    <text evidence="2">Belongs to the bacterial solute-binding protein 5 family.</text>
</comment>
<accession>A0A9X2ACJ5</accession>
<dbReference type="Proteomes" id="UP001139263">
    <property type="component" value="Unassembled WGS sequence"/>
</dbReference>
<dbReference type="Gene3D" id="3.40.190.10">
    <property type="entry name" value="Periplasmic binding protein-like II"/>
    <property type="match status" value="1"/>
</dbReference>
<dbReference type="EMBL" id="JALBUF010000010">
    <property type="protein sequence ID" value="MCI0184223.1"/>
    <property type="molecule type" value="Genomic_DNA"/>
</dbReference>
<reference evidence="6" key="1">
    <citation type="submission" date="2022-03" db="EMBL/GenBank/DDBJ databases">
        <title>Draft Genome Sequence of Firmicute Strain S0AB, a Heterotrophic Iron/Sulfur-Oxidizing Extreme Acidophile.</title>
        <authorList>
            <person name="Vergara E."/>
            <person name="Pakostova E."/>
            <person name="Johnson D.B."/>
            <person name="Holmes D.S."/>
        </authorList>
    </citation>
    <scope>NUCLEOTIDE SEQUENCE</scope>
    <source>
        <strain evidence="6">S0AB</strain>
    </source>
</reference>
<dbReference type="RefSeq" id="WP_241715688.1">
    <property type="nucleotide sequence ID" value="NZ_JALBUF010000010.1"/>
</dbReference>
<evidence type="ECO:0000256" key="1">
    <source>
        <dbReference type="ARBA" id="ARBA00004196"/>
    </source>
</evidence>
<keyword evidence="7" id="KW-1185">Reference proteome</keyword>
<name>A0A9X2ACJ5_9BACL</name>
<gene>
    <name evidence="6" type="ORF">MM817_02518</name>
</gene>
<organism evidence="6 7">
    <name type="scientific">Sulfoacidibacillus ferrooxidans</name>
    <dbReference type="NCBI Taxonomy" id="2005001"/>
    <lineage>
        <taxon>Bacteria</taxon>
        <taxon>Bacillati</taxon>
        <taxon>Bacillota</taxon>
        <taxon>Bacilli</taxon>
        <taxon>Bacillales</taxon>
        <taxon>Alicyclobacillaceae</taxon>
        <taxon>Sulfoacidibacillus</taxon>
    </lineage>
</organism>
<dbReference type="GO" id="GO:0015833">
    <property type="term" value="P:peptide transport"/>
    <property type="evidence" value="ECO:0007669"/>
    <property type="project" value="TreeGrafter"/>
</dbReference>
<feature type="domain" description="Solute-binding protein family 5" evidence="5">
    <location>
        <begin position="106"/>
        <end position="467"/>
    </location>
</feature>
<comment type="subcellular location">
    <subcellularLocation>
        <location evidence="1">Cell envelope</location>
    </subcellularLocation>
</comment>
<evidence type="ECO:0000313" key="6">
    <source>
        <dbReference type="EMBL" id="MCI0184223.1"/>
    </source>
</evidence>
<dbReference type="GO" id="GO:0030313">
    <property type="term" value="C:cell envelope"/>
    <property type="evidence" value="ECO:0007669"/>
    <property type="project" value="UniProtKB-SubCell"/>
</dbReference>
<evidence type="ECO:0000256" key="2">
    <source>
        <dbReference type="ARBA" id="ARBA00005695"/>
    </source>
</evidence>
<dbReference type="PANTHER" id="PTHR30290:SF10">
    <property type="entry name" value="PERIPLASMIC OLIGOPEPTIDE-BINDING PROTEIN-RELATED"/>
    <property type="match status" value="1"/>
</dbReference>
<dbReference type="PROSITE" id="PS51257">
    <property type="entry name" value="PROKAR_LIPOPROTEIN"/>
    <property type="match status" value="1"/>
</dbReference>
<keyword evidence="4" id="KW-0732">Signal</keyword>
<dbReference type="PANTHER" id="PTHR30290">
    <property type="entry name" value="PERIPLASMIC BINDING COMPONENT OF ABC TRANSPORTER"/>
    <property type="match status" value="1"/>
</dbReference>
<dbReference type="InterPro" id="IPR039424">
    <property type="entry name" value="SBP_5"/>
</dbReference>
<protein>
    <recommendedName>
        <fullName evidence="5">Solute-binding protein family 5 domain-containing protein</fullName>
    </recommendedName>
</protein>
<dbReference type="Gene3D" id="3.10.105.10">
    <property type="entry name" value="Dipeptide-binding Protein, Domain 3"/>
    <property type="match status" value="1"/>
</dbReference>
<comment type="caution">
    <text evidence="6">The sequence shown here is derived from an EMBL/GenBank/DDBJ whole genome shotgun (WGS) entry which is preliminary data.</text>
</comment>
<keyword evidence="3" id="KW-0813">Transport</keyword>
<evidence type="ECO:0000256" key="3">
    <source>
        <dbReference type="ARBA" id="ARBA00022448"/>
    </source>
</evidence>
<evidence type="ECO:0000313" key="7">
    <source>
        <dbReference type="Proteomes" id="UP001139263"/>
    </source>
</evidence>
<dbReference type="AlphaFoldDB" id="A0A9X2ACJ5"/>